<dbReference type="EMBL" id="SDMP01000018">
    <property type="protein sequence ID" value="RYQ96640.1"/>
    <property type="molecule type" value="Genomic_DNA"/>
</dbReference>
<feature type="region of interest" description="Disordered" evidence="1">
    <location>
        <begin position="241"/>
        <end position="261"/>
    </location>
</feature>
<accession>A0A444Y3Z5</accession>
<feature type="region of interest" description="Disordered" evidence="1">
    <location>
        <begin position="527"/>
        <end position="560"/>
    </location>
</feature>
<protein>
    <submittedName>
        <fullName evidence="2">Uncharacterized protein</fullName>
    </submittedName>
</protein>
<evidence type="ECO:0000256" key="1">
    <source>
        <dbReference type="SAM" id="MobiDB-lite"/>
    </source>
</evidence>
<dbReference type="Proteomes" id="UP000289738">
    <property type="component" value="Chromosome B08"/>
</dbReference>
<keyword evidence="3" id="KW-1185">Reference proteome</keyword>
<feature type="compositionally biased region" description="Basic and acidic residues" evidence="1">
    <location>
        <begin position="540"/>
        <end position="557"/>
    </location>
</feature>
<dbReference type="InterPro" id="IPR011990">
    <property type="entry name" value="TPR-like_helical_dom_sf"/>
</dbReference>
<name>A0A444Y3Z5_ARAHY</name>
<dbReference type="Pfam" id="PF14929">
    <property type="entry name" value="TAF1_subA"/>
    <property type="match status" value="1"/>
</dbReference>
<dbReference type="AlphaFoldDB" id="A0A444Y3Z5"/>
<evidence type="ECO:0000313" key="2">
    <source>
        <dbReference type="EMBL" id="RYQ96640.1"/>
    </source>
</evidence>
<feature type="region of interest" description="Disordered" evidence="1">
    <location>
        <begin position="107"/>
        <end position="144"/>
    </location>
</feature>
<gene>
    <name evidence="2" type="ORF">Ahy_B08g092481</name>
</gene>
<reference evidence="2 3" key="1">
    <citation type="submission" date="2019-01" db="EMBL/GenBank/DDBJ databases">
        <title>Sequencing of cultivated peanut Arachis hypogaea provides insights into genome evolution and oil improvement.</title>
        <authorList>
            <person name="Chen X."/>
        </authorList>
    </citation>
    <scope>NUCLEOTIDE SEQUENCE [LARGE SCALE GENOMIC DNA]</scope>
    <source>
        <strain evidence="3">cv. Fuhuasheng</strain>
        <tissue evidence="2">Leaves</tissue>
    </source>
</reference>
<dbReference type="GO" id="GO:0006360">
    <property type="term" value="P:transcription by RNA polymerase I"/>
    <property type="evidence" value="ECO:0007669"/>
    <property type="project" value="InterPro"/>
</dbReference>
<organism evidence="2 3">
    <name type="scientific">Arachis hypogaea</name>
    <name type="common">Peanut</name>
    <dbReference type="NCBI Taxonomy" id="3818"/>
    <lineage>
        <taxon>Eukaryota</taxon>
        <taxon>Viridiplantae</taxon>
        <taxon>Streptophyta</taxon>
        <taxon>Embryophyta</taxon>
        <taxon>Tracheophyta</taxon>
        <taxon>Spermatophyta</taxon>
        <taxon>Magnoliopsida</taxon>
        <taxon>eudicotyledons</taxon>
        <taxon>Gunneridae</taxon>
        <taxon>Pentapetalae</taxon>
        <taxon>rosids</taxon>
        <taxon>fabids</taxon>
        <taxon>Fabales</taxon>
        <taxon>Fabaceae</taxon>
        <taxon>Papilionoideae</taxon>
        <taxon>50 kb inversion clade</taxon>
        <taxon>dalbergioids sensu lato</taxon>
        <taxon>Dalbergieae</taxon>
        <taxon>Pterocarpus clade</taxon>
        <taxon>Arachis</taxon>
    </lineage>
</organism>
<dbReference type="PANTHER" id="PTHR36720:SF1">
    <property type="entry name" value="TAF RNA POLYMERASE I SUBUNIT A"/>
    <property type="match status" value="1"/>
</dbReference>
<proteinExistence type="predicted"/>
<sequence length="863" mass="98914">MLENKEKNLHRVPRIAHHHNIKMMSALHRRCIVMLREKNGRVFLYNVVGVKRNILASSKRWRLSPPPFDGDFDEGPEYLTKVMDRNRDGIMLSLRDEKGFREIIRSRGEFSNPPHPPALSLSPRFTAITRSPPSPRLSPDGTLASRRSPLVVPRVLVASGVAPSASYSARPPSLHPTPGVLHCSRLASFPAAVLPGECSRLAAPPSLPRLSSTGVAACTDCWILPLQQQSTSMDGNVLFDEGNNEEANNNNNGTISNSKDRKRRDYMLDDDSPKVARQKLAKRILLSLTNPSYVLRLGSKPLRLDYCTRLRYLLRKLVKEHDWATASGVLSAYLKGTMNDKSPFRNCLKFSALLELLKHVENYHINPTRMKNLFDIWSKNIGSMKSWPIESRYRVHVEFILFCLVHGNTGDAYQLVISLEQEKVDLDPVSKIIMGLTFYTMWYSSIPEEFQWKDSDQADLQDYSRMEGPSISNEVGQSEWHNTVESFLANSQSHCESDTSVLKDKHISRDVGFNNDVGESMEIDVDHRRKASHQNLQPEEGFRSKSEENEGSRDSFSNHEGLTQDTLNVIRQLDLWLFPLNFPDDNSFEEFMYVHSNQQNDQYKKAVKYLQLALDSAPSVTAALLPLIQLLLIGGRVEEALILIEKECTNSPSVLPVRLRAAFLECSDRNNSDLIVTCFEDMLKKDPQESYPLAKLIRMYQNGDYSLESLFEMIVLHLDATSAEYSTWRMLSSCFFKLSYYEEDCISANDTNEDGDRQHYSFRKTPKVFTQEMSGMSWRFRCRSWLLTHFSHRQLNSDVEGDLQLLTYKAACASYMYGQDFHYVLKAYFVLENENNKDLLLILGEHRQNSFEFYQQFQNKLKL</sequence>
<dbReference type="SUPFAM" id="SSF48452">
    <property type="entry name" value="TPR-like"/>
    <property type="match status" value="1"/>
</dbReference>
<dbReference type="Gene3D" id="1.25.40.10">
    <property type="entry name" value="Tetratricopeptide repeat domain"/>
    <property type="match status" value="1"/>
</dbReference>
<dbReference type="PANTHER" id="PTHR36720">
    <property type="entry name" value="TAF RNA POLYMERASE I SUBUNIT A"/>
    <property type="match status" value="1"/>
</dbReference>
<comment type="caution">
    <text evidence="2">The sequence shown here is derived from an EMBL/GenBank/DDBJ whole genome shotgun (WGS) entry which is preliminary data.</text>
</comment>
<dbReference type="GO" id="GO:0000120">
    <property type="term" value="C:RNA polymerase I transcription regulator complex"/>
    <property type="evidence" value="ECO:0007669"/>
    <property type="project" value="InterPro"/>
</dbReference>
<evidence type="ECO:0000313" key="3">
    <source>
        <dbReference type="Proteomes" id="UP000289738"/>
    </source>
</evidence>
<dbReference type="InterPro" id="IPR039495">
    <property type="entry name" value="TAF1A"/>
</dbReference>
<dbReference type="STRING" id="3818.A0A444Y3Z5"/>